<evidence type="ECO:0008006" key="3">
    <source>
        <dbReference type="Google" id="ProtNLM"/>
    </source>
</evidence>
<accession>Q2NPH1</accession>
<reference evidence="2" key="2">
    <citation type="journal article" date="2006" name="J. Gen. Plant Pathol.">
        <title>Bacteriophage OP1, lytic for Xanthomonas oryzae pv. oryzae, changes its host range by duplication and deletion of the small domain in the deduced tail fiber gene..</title>
        <authorList>
            <person name="Inoue Y."/>
            <person name="Matsuura T."/>
            <person name="Ohara T."/>
            <person name="Azegami K."/>
        </authorList>
    </citation>
    <scope>NUCLEOTIDE SEQUENCE [LARGE SCALE GENOMIC DNA]</scope>
</reference>
<dbReference type="SUPFAM" id="SSF54001">
    <property type="entry name" value="Cysteine proteinases"/>
    <property type="match status" value="1"/>
</dbReference>
<reference evidence="1 2" key="1">
    <citation type="journal article" date="2006" name="J. Gen. Plant Pathol.">
        <title>Bacteriophage OP1, lytic for Xanthomonas oryzae pv. oryzae, changes its host range by duplication and deletion of the small domain in the deduced tail fiber gene.</title>
        <authorList>
            <person name="Inoue Y."/>
            <person name="Matsuura T."/>
            <person name="Ohara T."/>
            <person name="Azegami K."/>
        </authorList>
    </citation>
    <scope>NUCLEOTIDE SEQUENCE [LARGE SCALE GENOMIC DNA]</scope>
</reference>
<proteinExistence type="predicted"/>
<dbReference type="GeneID" id="5142510"/>
<protein>
    <recommendedName>
        <fullName evidence="3">NlpC/P60 domain-containing protein</fullName>
    </recommendedName>
</protein>
<evidence type="ECO:0000313" key="2">
    <source>
        <dbReference type="Proteomes" id="UP000002079"/>
    </source>
</evidence>
<keyword evidence="2" id="KW-1185">Reference proteome</keyword>
<dbReference type="Gene3D" id="3.90.1720.10">
    <property type="entry name" value="endopeptidase domain like (from Nostoc punctiforme)"/>
    <property type="match status" value="1"/>
</dbReference>
<dbReference type="GO" id="GO:0001897">
    <property type="term" value="P:symbiont-mediated cytolysis of host cell"/>
    <property type="evidence" value="ECO:0007669"/>
    <property type="project" value="UniProtKB-ARBA"/>
</dbReference>
<dbReference type="Proteomes" id="UP000002079">
    <property type="component" value="Segment"/>
</dbReference>
<dbReference type="EMBL" id="AP008979">
    <property type="protein sequence ID" value="BAE72725.1"/>
    <property type="molecule type" value="Genomic_DNA"/>
</dbReference>
<dbReference type="KEGG" id="vg:5142510"/>
<organism evidence="1 2">
    <name type="scientific">Xanthomonas phage OP1</name>
    <dbReference type="NCBI Taxonomy" id="2994040"/>
    <lineage>
        <taxon>Viruses</taxon>
        <taxon>Duplodnaviria</taxon>
        <taxon>Heunggongvirae</taxon>
        <taxon>Uroviricota</taxon>
        <taxon>Caudoviricetes</taxon>
        <taxon>Xipdecavirus</taxon>
        <taxon>Xipdecavirus OP1</taxon>
    </lineage>
</organism>
<sequence>MQASIHTIYNAGAILIMNVNQYIGMPYDREVYDCADFVMQVQQEMFGRVIALPASRPRISGGGQRHVKDLSLSYAHSTDSPVDGDLVLMRQCGKRRATHIGVYFWLDYEAWVLHCSEDTGYSTLNRVRDLPDTSIEIEGYYTWHQT</sequence>
<evidence type="ECO:0000313" key="1">
    <source>
        <dbReference type="EMBL" id="BAE72725.1"/>
    </source>
</evidence>
<dbReference type="InterPro" id="IPR038765">
    <property type="entry name" value="Papain-like_cys_pep_sf"/>
</dbReference>
<dbReference type="OrthoDB" id="13591at10239"/>
<dbReference type="RefSeq" id="YP_453578.1">
    <property type="nucleotide sequence ID" value="NC_007709.1"/>
</dbReference>
<name>Q2NPH1_9CAUD</name>